<gene>
    <name evidence="4" type="primary">cpo</name>
    <name evidence="4" type="ORF">GCM10010102_16290</name>
</gene>
<sequence length="272" mass="29745">MAYITTPDGVDIYYTEQGEGQPIVFSHGWPLSSDAWQPELKFFSDHGYRTIAHDRRGHGRSSKTAEGHTIDQYAQDLALLVDTLELHDAIVVGHSTGGGEVVRYASRYANGRVAKVVTAGAIPPIMVLNENNPGGTPIDVFDGIRAGVLSDASQFWLDLAESFFGANHGRDVSYGAKLDFWRQGQLVNLSAAYDCVKAFSETDQTDDLKSLTVPILIAHGEDDQIVPIEAAARRAIDLVQNGTLKTYPGAPHGIHGDFRAQLDQDILDWIRL</sequence>
<dbReference type="GO" id="GO:0004601">
    <property type="term" value="F:peroxidase activity"/>
    <property type="evidence" value="ECO:0007669"/>
    <property type="project" value="UniProtKB-KW"/>
</dbReference>
<comment type="caution">
    <text evidence="4">The sequence shown here is derived from an EMBL/GenBank/DDBJ whole genome shotgun (WGS) entry which is preliminary data.</text>
</comment>
<keyword evidence="1 4" id="KW-0575">Peroxidase</keyword>
<evidence type="ECO:0000313" key="4">
    <source>
        <dbReference type="EMBL" id="GGM21335.1"/>
    </source>
</evidence>
<proteinExistence type="inferred from homology"/>
<dbReference type="EMBL" id="BMPT01000005">
    <property type="protein sequence ID" value="GGM21335.1"/>
    <property type="molecule type" value="Genomic_DNA"/>
</dbReference>
<keyword evidence="5" id="KW-1185">Reference proteome</keyword>
<dbReference type="AlphaFoldDB" id="A0A8H9GG65"/>
<dbReference type="InterPro" id="IPR000639">
    <property type="entry name" value="Epox_hydrolase-like"/>
</dbReference>
<evidence type="ECO:0000313" key="5">
    <source>
        <dbReference type="Proteomes" id="UP000655589"/>
    </source>
</evidence>
<reference evidence="4" key="1">
    <citation type="journal article" date="2014" name="Int. J. Syst. Evol. Microbiol.">
        <title>Complete genome sequence of Corynebacterium casei LMG S-19264T (=DSM 44701T), isolated from a smear-ripened cheese.</title>
        <authorList>
            <consortium name="US DOE Joint Genome Institute (JGI-PGF)"/>
            <person name="Walter F."/>
            <person name="Albersmeier A."/>
            <person name="Kalinowski J."/>
            <person name="Ruckert C."/>
        </authorList>
    </citation>
    <scope>NUCLEOTIDE SEQUENCE</scope>
    <source>
        <strain evidence="4">JCM 3051</strain>
    </source>
</reference>
<dbReference type="InterPro" id="IPR050471">
    <property type="entry name" value="AB_hydrolase"/>
</dbReference>
<dbReference type="PRINTS" id="PR00412">
    <property type="entry name" value="EPOXHYDRLASE"/>
</dbReference>
<evidence type="ECO:0000259" key="3">
    <source>
        <dbReference type="Pfam" id="PF00561"/>
    </source>
</evidence>
<dbReference type="RefSeq" id="WP_171105133.1">
    <property type="nucleotide sequence ID" value="NZ_BMPT01000005.1"/>
</dbReference>
<dbReference type="PRINTS" id="PR00111">
    <property type="entry name" value="ABHYDROLASE"/>
</dbReference>
<evidence type="ECO:0000256" key="2">
    <source>
        <dbReference type="ARBA" id="ARBA00038128"/>
    </source>
</evidence>
<organism evidence="4 5">
    <name type="scientific">Promicromonospora citrea</name>
    <dbReference type="NCBI Taxonomy" id="43677"/>
    <lineage>
        <taxon>Bacteria</taxon>
        <taxon>Bacillati</taxon>
        <taxon>Actinomycetota</taxon>
        <taxon>Actinomycetes</taxon>
        <taxon>Micrococcales</taxon>
        <taxon>Promicromonosporaceae</taxon>
        <taxon>Promicromonospora</taxon>
    </lineage>
</organism>
<keyword evidence="1 4" id="KW-0560">Oxidoreductase</keyword>
<dbReference type="PANTHER" id="PTHR43433">
    <property type="entry name" value="HYDROLASE, ALPHA/BETA FOLD FAMILY PROTEIN"/>
    <property type="match status" value="1"/>
</dbReference>
<dbReference type="InterPro" id="IPR000073">
    <property type="entry name" value="AB_hydrolase_1"/>
</dbReference>
<evidence type="ECO:0000256" key="1">
    <source>
        <dbReference type="ARBA" id="ARBA00022559"/>
    </source>
</evidence>
<reference evidence="4" key="2">
    <citation type="submission" date="2020-09" db="EMBL/GenBank/DDBJ databases">
        <authorList>
            <person name="Sun Q."/>
            <person name="Ohkuma M."/>
        </authorList>
    </citation>
    <scope>NUCLEOTIDE SEQUENCE</scope>
    <source>
        <strain evidence="4">JCM 3051</strain>
    </source>
</reference>
<dbReference type="PANTHER" id="PTHR43433:SF3">
    <property type="entry name" value="NON-HEME CHLOROPEROXIDASE"/>
    <property type="match status" value="1"/>
</dbReference>
<name>A0A8H9GG65_9MICO</name>
<feature type="domain" description="AB hydrolase-1" evidence="3">
    <location>
        <begin position="22"/>
        <end position="255"/>
    </location>
</feature>
<dbReference type="Proteomes" id="UP000655589">
    <property type="component" value="Unassembled WGS sequence"/>
</dbReference>
<dbReference type="Pfam" id="PF00561">
    <property type="entry name" value="Abhydrolase_1"/>
    <property type="match status" value="1"/>
</dbReference>
<dbReference type="InterPro" id="IPR029058">
    <property type="entry name" value="AB_hydrolase_fold"/>
</dbReference>
<comment type="similarity">
    <text evidence="2">Belongs to the AB hydrolase superfamily. Bacterial non-heme haloperoxidase / perhydrolase family.</text>
</comment>
<protein>
    <submittedName>
        <fullName evidence="4">Non-heme chloroperoxidase</fullName>
    </submittedName>
</protein>
<dbReference type="SUPFAM" id="SSF53474">
    <property type="entry name" value="alpha/beta-Hydrolases"/>
    <property type="match status" value="1"/>
</dbReference>
<accession>A0A8H9GG65</accession>
<dbReference type="Gene3D" id="3.40.50.1820">
    <property type="entry name" value="alpha/beta hydrolase"/>
    <property type="match status" value="1"/>
</dbReference>